<dbReference type="Gene3D" id="1.10.10.10">
    <property type="entry name" value="Winged helix-like DNA-binding domain superfamily/Winged helix DNA-binding domain"/>
    <property type="match status" value="1"/>
</dbReference>
<dbReference type="InterPro" id="IPR036390">
    <property type="entry name" value="WH_DNA-bd_sf"/>
</dbReference>
<sequence length="233" mass="26734">MGRYYESTPWVIPEAPLELISFLKSFGKMVSFNKGEVISGPLVNASSCNVDQLIFLESGMLSQCYNTHDINKPKSISLVLPNRILNYLSFMGICNNKENIIALRKSIVYKIPIELAHKLIKNEQDKMEMFNQYFMACIASDYDGFTCMFTCNTEKRLAFLFNSLAMSFNCDIKGEWSNIPLKLSYSELSAVMYTTQKTIERIIPEWKLKGYIQVYKYGFSINNNALNAITEVY</sequence>
<proteinExistence type="predicted"/>
<keyword evidence="2" id="KW-1185">Reference proteome</keyword>
<dbReference type="Proteomes" id="UP001202134">
    <property type="component" value="Unassembled WGS sequence"/>
</dbReference>
<dbReference type="SUPFAM" id="SSF46785">
    <property type="entry name" value="Winged helix' DNA-binding domain"/>
    <property type="match status" value="1"/>
</dbReference>
<accession>A0ABT0KRR5</accession>
<gene>
    <name evidence="1" type="ORF">L2737_14610</name>
</gene>
<dbReference type="Gene3D" id="2.60.120.10">
    <property type="entry name" value="Jelly Rolls"/>
    <property type="match status" value="1"/>
</dbReference>
<dbReference type="RefSeq" id="WP_248956187.1">
    <property type="nucleotide sequence ID" value="NZ_JAKIKU010000007.1"/>
</dbReference>
<evidence type="ECO:0000313" key="2">
    <source>
        <dbReference type="Proteomes" id="UP001202134"/>
    </source>
</evidence>
<dbReference type="InterPro" id="IPR036388">
    <property type="entry name" value="WH-like_DNA-bd_sf"/>
</dbReference>
<organism evidence="1 2">
    <name type="scientific">Shewanella electrodiphila</name>
    <dbReference type="NCBI Taxonomy" id="934143"/>
    <lineage>
        <taxon>Bacteria</taxon>
        <taxon>Pseudomonadati</taxon>
        <taxon>Pseudomonadota</taxon>
        <taxon>Gammaproteobacteria</taxon>
        <taxon>Alteromonadales</taxon>
        <taxon>Shewanellaceae</taxon>
        <taxon>Shewanella</taxon>
    </lineage>
</organism>
<name>A0ABT0KRR5_9GAMM</name>
<dbReference type="InterPro" id="IPR018490">
    <property type="entry name" value="cNMP-bd_dom_sf"/>
</dbReference>
<dbReference type="EMBL" id="JAKIKU010000007">
    <property type="protein sequence ID" value="MCL1046543.1"/>
    <property type="molecule type" value="Genomic_DNA"/>
</dbReference>
<evidence type="ECO:0000313" key="1">
    <source>
        <dbReference type="EMBL" id="MCL1046543.1"/>
    </source>
</evidence>
<reference evidence="1 2" key="1">
    <citation type="submission" date="2022-01" db="EMBL/GenBank/DDBJ databases">
        <title>Whole genome-based taxonomy of the Shewanellaceae.</title>
        <authorList>
            <person name="Martin-Rodriguez A.J."/>
        </authorList>
    </citation>
    <scope>NUCLEOTIDE SEQUENCE [LARGE SCALE GENOMIC DNA]</scope>
    <source>
        <strain evidence="1 2">DSM 24955</strain>
    </source>
</reference>
<dbReference type="SUPFAM" id="SSF51206">
    <property type="entry name" value="cAMP-binding domain-like"/>
    <property type="match status" value="1"/>
</dbReference>
<dbReference type="InterPro" id="IPR014710">
    <property type="entry name" value="RmlC-like_jellyroll"/>
</dbReference>
<comment type="caution">
    <text evidence="1">The sequence shown here is derived from an EMBL/GenBank/DDBJ whole genome shotgun (WGS) entry which is preliminary data.</text>
</comment>
<protein>
    <submittedName>
        <fullName evidence="1">Crp/Fnr family transcriptional regulator</fullName>
    </submittedName>
</protein>